<dbReference type="PROSITE" id="PS50943">
    <property type="entry name" value="HTH_CROC1"/>
    <property type="match status" value="1"/>
</dbReference>
<dbReference type="InterPro" id="IPR043917">
    <property type="entry name" value="DUF5753"/>
</dbReference>
<evidence type="ECO:0000259" key="1">
    <source>
        <dbReference type="PROSITE" id="PS50943"/>
    </source>
</evidence>
<dbReference type="InterPro" id="IPR010982">
    <property type="entry name" value="Lambda_DNA-bd_dom_sf"/>
</dbReference>
<organism evidence="2 3">
    <name type="scientific">Actinopolyspora saharensis</name>
    <dbReference type="NCBI Taxonomy" id="995062"/>
    <lineage>
        <taxon>Bacteria</taxon>
        <taxon>Bacillati</taxon>
        <taxon>Actinomycetota</taxon>
        <taxon>Actinomycetes</taxon>
        <taxon>Actinopolysporales</taxon>
        <taxon>Actinopolysporaceae</taxon>
        <taxon>Actinopolyspora</taxon>
    </lineage>
</organism>
<keyword evidence="3" id="KW-1185">Reference proteome</keyword>
<dbReference type="Proteomes" id="UP000199301">
    <property type="component" value="Unassembled WGS sequence"/>
</dbReference>
<proteinExistence type="predicted"/>
<sequence length="278" mass="30739">MERSDPSALRWLIGNELRHYRTEAGETVASAARALGCSAGKITHLETGRYQQQPDEMSTLLIHYGVAQHDVDRLTSLTASSNSHTWWAPWANVVPDWLKTFVGLEGIACSEFIYMPLVLPGLLQTAGYATALTSASVRVRTDHSERFGNFRLARQQRLFAEDSLRLTAVLEESTLDRPVGDRQVMNEQLRQLVSTARRDNVDIRVLPTKTGPHAALSGGFTVLNFAHAQSIGYIELQDGAVYIQDQEQVADYTRSGERLLSTALSPDDSAAAIEARID</sequence>
<dbReference type="CDD" id="cd00093">
    <property type="entry name" value="HTH_XRE"/>
    <property type="match status" value="1"/>
</dbReference>
<evidence type="ECO:0000313" key="2">
    <source>
        <dbReference type="EMBL" id="SDQ85387.1"/>
    </source>
</evidence>
<dbReference type="Pfam" id="PF13560">
    <property type="entry name" value="HTH_31"/>
    <property type="match status" value="1"/>
</dbReference>
<protein>
    <submittedName>
        <fullName evidence="2">Helix-turn-helix domain-containing protein</fullName>
    </submittedName>
</protein>
<dbReference type="GO" id="GO:0003677">
    <property type="term" value="F:DNA binding"/>
    <property type="evidence" value="ECO:0007669"/>
    <property type="project" value="InterPro"/>
</dbReference>
<gene>
    <name evidence="2" type="ORF">SAMN04489718_2437</name>
</gene>
<dbReference type="EMBL" id="FNKO01000002">
    <property type="protein sequence ID" value="SDQ85387.1"/>
    <property type="molecule type" value="Genomic_DNA"/>
</dbReference>
<feature type="domain" description="HTH cro/C1-type" evidence="1">
    <location>
        <begin position="17"/>
        <end position="74"/>
    </location>
</feature>
<dbReference type="InterPro" id="IPR001387">
    <property type="entry name" value="Cro/C1-type_HTH"/>
</dbReference>
<name>A0A1H1E9H6_9ACTN</name>
<dbReference type="Gene3D" id="1.10.260.40">
    <property type="entry name" value="lambda repressor-like DNA-binding domains"/>
    <property type="match status" value="1"/>
</dbReference>
<accession>A0A1H1E9H6</accession>
<evidence type="ECO:0000313" key="3">
    <source>
        <dbReference type="Proteomes" id="UP000199301"/>
    </source>
</evidence>
<dbReference type="SUPFAM" id="SSF47413">
    <property type="entry name" value="lambda repressor-like DNA-binding domains"/>
    <property type="match status" value="1"/>
</dbReference>
<dbReference type="AlphaFoldDB" id="A0A1H1E9H6"/>
<dbReference type="Pfam" id="PF19054">
    <property type="entry name" value="DUF5753"/>
    <property type="match status" value="1"/>
</dbReference>
<dbReference type="STRING" id="995062.SAMN04489718_2437"/>
<reference evidence="3" key="1">
    <citation type="submission" date="2016-10" db="EMBL/GenBank/DDBJ databases">
        <authorList>
            <person name="Varghese N."/>
            <person name="Submissions S."/>
        </authorList>
    </citation>
    <scope>NUCLEOTIDE SEQUENCE [LARGE SCALE GENOMIC DNA]</scope>
    <source>
        <strain evidence="3">DSM 45459</strain>
    </source>
</reference>